<proteinExistence type="predicted"/>
<dbReference type="Gene3D" id="2.40.50.100">
    <property type="match status" value="1"/>
</dbReference>
<dbReference type="Pfam" id="PF03459">
    <property type="entry name" value="TOBE"/>
    <property type="match status" value="1"/>
</dbReference>
<dbReference type="SUPFAM" id="SSF50331">
    <property type="entry name" value="MOP-like"/>
    <property type="match status" value="1"/>
</dbReference>
<dbReference type="InterPro" id="IPR008995">
    <property type="entry name" value="Mo/tungstate-bd_C_term_dom"/>
</dbReference>
<dbReference type="InterPro" id="IPR005116">
    <property type="entry name" value="Transp-assoc_OB_typ1"/>
</dbReference>
<reference evidence="2 3" key="1">
    <citation type="journal article" date="2012" name="Int. J. Syst. Evol. Microbiol.">
        <title>Flammeovirga pacifica sp. nov., isolated from deep-sea sediment.</title>
        <authorList>
            <person name="Xu H."/>
            <person name="Fu Y."/>
            <person name="Yang N."/>
            <person name="Ding Z."/>
            <person name="Lai Q."/>
            <person name="Zeng R."/>
        </authorList>
    </citation>
    <scope>NUCLEOTIDE SEQUENCE [LARGE SCALE GENOMIC DNA]</scope>
    <source>
        <strain evidence="3">DSM 24597 / LMG 26175 / WPAGA1</strain>
    </source>
</reference>
<comment type="caution">
    <text evidence="2">The sequence shown here is derived from an EMBL/GenBank/DDBJ whole genome shotgun (WGS) entry which is preliminary data.</text>
</comment>
<evidence type="ECO:0000313" key="3">
    <source>
        <dbReference type="Proteomes" id="UP000179797"/>
    </source>
</evidence>
<accession>A0A1S1Z540</accession>
<dbReference type="Proteomes" id="UP000179797">
    <property type="component" value="Unassembled WGS sequence"/>
</dbReference>
<keyword evidence="3" id="KW-1185">Reference proteome</keyword>
<protein>
    <recommendedName>
        <fullName evidence="1">Transport-associated OB type 1 domain-containing protein</fullName>
    </recommendedName>
</protein>
<dbReference type="STRING" id="915059.NH26_01685"/>
<dbReference type="EMBL" id="JRYR02000001">
    <property type="protein sequence ID" value="OHX68406.1"/>
    <property type="molecule type" value="Genomic_DNA"/>
</dbReference>
<organism evidence="2 3">
    <name type="scientific">Flammeovirga pacifica</name>
    <dbReference type="NCBI Taxonomy" id="915059"/>
    <lineage>
        <taxon>Bacteria</taxon>
        <taxon>Pseudomonadati</taxon>
        <taxon>Bacteroidota</taxon>
        <taxon>Cytophagia</taxon>
        <taxon>Cytophagales</taxon>
        <taxon>Flammeovirgaceae</taxon>
        <taxon>Flammeovirga</taxon>
    </lineage>
</organism>
<dbReference type="AlphaFoldDB" id="A0A1S1Z540"/>
<sequence>MSVQNQIKGEIIKIEEGDVLSRVYLSTIIGTISSLISSTSLHRLNLQLNEEACAFIKTNELILNELASPTHHL</sequence>
<evidence type="ECO:0000313" key="2">
    <source>
        <dbReference type="EMBL" id="OHX68406.1"/>
    </source>
</evidence>
<feature type="domain" description="Transport-associated OB type 1" evidence="1">
    <location>
        <begin position="2"/>
        <end position="63"/>
    </location>
</feature>
<name>A0A1S1Z540_FLAPC</name>
<gene>
    <name evidence="2" type="ORF">NH26_01685</name>
</gene>
<evidence type="ECO:0000259" key="1">
    <source>
        <dbReference type="Pfam" id="PF03459"/>
    </source>
</evidence>